<keyword evidence="2" id="KW-1185">Reference proteome</keyword>
<dbReference type="Proteomes" id="UP000324222">
    <property type="component" value="Unassembled WGS sequence"/>
</dbReference>
<dbReference type="EMBL" id="VSRR010001143">
    <property type="protein sequence ID" value="MPC22917.1"/>
    <property type="molecule type" value="Genomic_DNA"/>
</dbReference>
<reference evidence="1 2" key="1">
    <citation type="submission" date="2019-05" db="EMBL/GenBank/DDBJ databases">
        <title>Another draft genome of Portunus trituberculatus and its Hox gene families provides insights of decapod evolution.</title>
        <authorList>
            <person name="Jeong J.-H."/>
            <person name="Song I."/>
            <person name="Kim S."/>
            <person name="Choi T."/>
            <person name="Kim D."/>
            <person name="Ryu S."/>
            <person name="Kim W."/>
        </authorList>
    </citation>
    <scope>NUCLEOTIDE SEQUENCE [LARGE SCALE GENOMIC DNA]</scope>
    <source>
        <tissue evidence="1">Muscle</tissue>
    </source>
</reference>
<name>A0A5B7DP94_PORTR</name>
<dbReference type="AlphaFoldDB" id="A0A5B7DP94"/>
<evidence type="ECO:0000313" key="2">
    <source>
        <dbReference type="Proteomes" id="UP000324222"/>
    </source>
</evidence>
<organism evidence="1 2">
    <name type="scientific">Portunus trituberculatus</name>
    <name type="common">Swimming crab</name>
    <name type="synonym">Neptunus trituberculatus</name>
    <dbReference type="NCBI Taxonomy" id="210409"/>
    <lineage>
        <taxon>Eukaryota</taxon>
        <taxon>Metazoa</taxon>
        <taxon>Ecdysozoa</taxon>
        <taxon>Arthropoda</taxon>
        <taxon>Crustacea</taxon>
        <taxon>Multicrustacea</taxon>
        <taxon>Malacostraca</taxon>
        <taxon>Eumalacostraca</taxon>
        <taxon>Eucarida</taxon>
        <taxon>Decapoda</taxon>
        <taxon>Pleocyemata</taxon>
        <taxon>Brachyura</taxon>
        <taxon>Eubrachyura</taxon>
        <taxon>Portunoidea</taxon>
        <taxon>Portunidae</taxon>
        <taxon>Portuninae</taxon>
        <taxon>Portunus</taxon>
    </lineage>
</organism>
<sequence length="81" mass="8848">MQGLIKIVDTRVPFLVPHQLGHAACAESDHKRLHVPTPYLRSPRGSHAFIAGEELSVDSTIGGLVQLVRPHAIPPRHHPAL</sequence>
<protein>
    <submittedName>
        <fullName evidence="1">Uncharacterized protein</fullName>
    </submittedName>
</protein>
<gene>
    <name evidence="1" type="ORF">E2C01_015946</name>
</gene>
<evidence type="ECO:0000313" key="1">
    <source>
        <dbReference type="EMBL" id="MPC22917.1"/>
    </source>
</evidence>
<accession>A0A5B7DP94</accession>
<comment type="caution">
    <text evidence="1">The sequence shown here is derived from an EMBL/GenBank/DDBJ whole genome shotgun (WGS) entry which is preliminary data.</text>
</comment>
<proteinExistence type="predicted"/>